<dbReference type="SUPFAM" id="SSF53335">
    <property type="entry name" value="S-adenosyl-L-methionine-dependent methyltransferases"/>
    <property type="match status" value="1"/>
</dbReference>
<feature type="binding site" evidence="11">
    <location>
        <position position="176"/>
    </location>
    <ligand>
        <name>S-adenosyl-L-methionine</name>
        <dbReference type="ChEBI" id="CHEBI:59789"/>
    </ligand>
</feature>
<comment type="similarity">
    <text evidence="2 11">Belongs to the class I-like SAM-binding methyltransferase superfamily. RsmB/NOP family.</text>
</comment>
<evidence type="ECO:0000256" key="2">
    <source>
        <dbReference type="ARBA" id="ARBA00007494"/>
    </source>
</evidence>
<feature type="binding site" evidence="11">
    <location>
        <position position="230"/>
    </location>
    <ligand>
        <name>S-adenosyl-L-methionine</name>
        <dbReference type="ChEBI" id="CHEBI:59789"/>
    </ligand>
</feature>
<dbReference type="InterPro" id="IPR057286">
    <property type="entry name" value="PUA_NSUN2"/>
</dbReference>
<dbReference type="Proteomes" id="UP001283361">
    <property type="component" value="Unassembled WGS sequence"/>
</dbReference>
<sequence length="744" mass="83226">MHRKRQLDGSTSRGQNIIPEAEWDEFYATLQKNLPVTFRISGHRAQAEELLNTIKGKFFSSMLNVKVDDEIVPPPKNLTWYPNELGWQLDLSRKIVRSSESFSKLHEFLVAETECGAISRQEAVSMIPPLVLDIKSHHKILDMCASPGSKTAQLIEYLHGSCAPGELPTGYVIANDSDNKRCYLMVHQVKRLQSPCCIIVNHDGRLFPKIHIKRDDKNPECQLFDRILCDVPCSGDGTMRKNFDVWTKWHPLQGANMHGLQCKILQRGSQLLEAGGRLVYSTCSLNPAEDEAVVCNLLRSSGGAMELVEVADLLPGLKFTRGLSHWRVMTKAGEWLDGKDNIPAHLKTQYKETIYPPTPEEANSFHLERCIRILPHHQDSGGFFVAVLEKKRHLPGSKEEREEMKEASTSEVSADDSKSGAKPDGSNGVTELVEGGKRKAGHVSEQPESKKPKMFGYKEDPFLFMNEDDPIWPQLRDFFGLENSFPANQLMCRSAQGKRTLYFVSEAVRNITECNEGRIKFINMGVKSFSRSPSPMVPDCDFRMATECLGTLLTAVKKRKVTMNRQDAITIMSEENPFIQKLSSDLRNQLNSLSPGSTLFTFTPSEEEKSPKCEVSFCGWRGKNSVRCFGSRAERAHGLMLFGEDLSEINRRVEAAKKAKKLAQEEESQNSGSISVGELDGKLDEKTLQCDVDDASDSNLNEETPKCDVDEAPPNDVGADEKEMASDGHKVEEKKIAALGEQPT</sequence>
<dbReference type="Pfam" id="PF25378">
    <property type="entry name" value="PUA_NSUN2"/>
    <property type="match status" value="1"/>
</dbReference>
<dbReference type="InterPro" id="IPR001678">
    <property type="entry name" value="MeTrfase_RsmB-F_NOP2_dom"/>
</dbReference>
<accession>A0AAE1AQJ9</accession>
<dbReference type="EMBL" id="JAWDGP010001389">
    <property type="protein sequence ID" value="KAK3792129.1"/>
    <property type="molecule type" value="Genomic_DNA"/>
</dbReference>
<keyword evidence="6 11" id="KW-0808">Transferase</keyword>
<feature type="active site" description="Nucleophile" evidence="11">
    <location>
        <position position="283"/>
    </location>
</feature>
<feature type="region of interest" description="Disordered" evidence="12">
    <location>
        <begin position="685"/>
        <end position="744"/>
    </location>
</feature>
<feature type="compositionally biased region" description="Basic and acidic residues" evidence="12">
    <location>
        <begin position="396"/>
        <end position="408"/>
    </location>
</feature>
<evidence type="ECO:0000256" key="12">
    <source>
        <dbReference type="SAM" id="MobiDB-lite"/>
    </source>
</evidence>
<evidence type="ECO:0000259" key="13">
    <source>
        <dbReference type="PROSITE" id="PS51686"/>
    </source>
</evidence>
<keyword evidence="8" id="KW-0819">tRNA processing</keyword>
<dbReference type="PANTHER" id="PTHR22808">
    <property type="entry name" value="NCL1 YEAST -RELATED NOL1/NOP2/FMU SUN DOMAIN-CONTAINING"/>
    <property type="match status" value="1"/>
</dbReference>
<organism evidence="14 15">
    <name type="scientific">Elysia crispata</name>
    <name type="common">lettuce slug</name>
    <dbReference type="NCBI Taxonomy" id="231223"/>
    <lineage>
        <taxon>Eukaryota</taxon>
        <taxon>Metazoa</taxon>
        <taxon>Spiralia</taxon>
        <taxon>Lophotrochozoa</taxon>
        <taxon>Mollusca</taxon>
        <taxon>Gastropoda</taxon>
        <taxon>Heterobranchia</taxon>
        <taxon>Euthyneura</taxon>
        <taxon>Panpulmonata</taxon>
        <taxon>Sacoglossa</taxon>
        <taxon>Placobranchoidea</taxon>
        <taxon>Plakobranchidae</taxon>
        <taxon>Elysia</taxon>
    </lineage>
</organism>
<keyword evidence="10" id="KW-0539">Nucleus</keyword>
<dbReference type="EC" id="2.1.1.203" evidence="3"/>
<dbReference type="GO" id="GO:0005634">
    <property type="term" value="C:nucleus"/>
    <property type="evidence" value="ECO:0007669"/>
    <property type="project" value="UniProtKB-SubCell"/>
</dbReference>
<dbReference type="GO" id="GO:0030488">
    <property type="term" value="P:tRNA methylation"/>
    <property type="evidence" value="ECO:0007669"/>
    <property type="project" value="TreeGrafter"/>
</dbReference>
<keyword evidence="9 11" id="KW-0694">RNA-binding</keyword>
<evidence type="ECO:0000256" key="9">
    <source>
        <dbReference type="ARBA" id="ARBA00022884"/>
    </source>
</evidence>
<dbReference type="InterPro" id="IPR023270">
    <property type="entry name" value="RCMT_NCL1"/>
</dbReference>
<feature type="binding site" evidence="11">
    <location>
        <position position="203"/>
    </location>
    <ligand>
        <name>S-adenosyl-L-methionine</name>
        <dbReference type="ChEBI" id="CHEBI:59789"/>
    </ligand>
</feature>
<keyword evidence="4" id="KW-0820">tRNA-binding</keyword>
<dbReference type="InterPro" id="IPR029063">
    <property type="entry name" value="SAM-dependent_MTases_sf"/>
</dbReference>
<dbReference type="PANTHER" id="PTHR22808:SF1">
    <property type="entry name" value="RNA CYTOSINE-C(5)-METHYLTRANSFERASE NSUN2-RELATED"/>
    <property type="match status" value="1"/>
</dbReference>
<dbReference type="InterPro" id="IPR057285">
    <property type="entry name" value="Pre-PUA_NSUN2"/>
</dbReference>
<dbReference type="PRINTS" id="PR02011">
    <property type="entry name" value="RCMTNCL1"/>
</dbReference>
<gene>
    <name evidence="14" type="ORF">RRG08_055392</name>
</gene>
<feature type="compositionally biased region" description="Basic and acidic residues" evidence="12">
    <location>
        <begin position="719"/>
        <end position="736"/>
    </location>
</feature>
<reference evidence="14" key="1">
    <citation type="journal article" date="2023" name="G3 (Bethesda)">
        <title>A reference genome for the long-term kleptoplast-retaining sea slug Elysia crispata morphotype clarki.</title>
        <authorList>
            <person name="Eastman K.E."/>
            <person name="Pendleton A.L."/>
            <person name="Shaikh M.A."/>
            <person name="Suttiyut T."/>
            <person name="Ogas R."/>
            <person name="Tomko P."/>
            <person name="Gavelis G."/>
            <person name="Widhalm J.R."/>
            <person name="Wisecaver J.H."/>
        </authorList>
    </citation>
    <scope>NUCLEOTIDE SEQUENCE</scope>
    <source>
        <strain evidence="14">ECLA1</strain>
    </source>
</reference>
<dbReference type="PROSITE" id="PS51686">
    <property type="entry name" value="SAM_MT_RSMB_NOP"/>
    <property type="match status" value="1"/>
</dbReference>
<dbReference type="GO" id="GO:0016428">
    <property type="term" value="F:tRNA (cytidine-5-)-methyltransferase activity"/>
    <property type="evidence" value="ECO:0007669"/>
    <property type="project" value="InterPro"/>
</dbReference>
<dbReference type="InterPro" id="IPR023267">
    <property type="entry name" value="RCMT"/>
</dbReference>
<proteinExistence type="inferred from homology"/>
<evidence type="ECO:0000256" key="6">
    <source>
        <dbReference type="ARBA" id="ARBA00022679"/>
    </source>
</evidence>
<keyword evidence="7 11" id="KW-0949">S-adenosyl-L-methionine</keyword>
<dbReference type="InterPro" id="IPR049560">
    <property type="entry name" value="MeTrfase_RsmB-F_NOP2_cat"/>
</dbReference>
<keyword evidence="5 11" id="KW-0489">Methyltransferase</keyword>
<dbReference type="Pfam" id="PF01189">
    <property type="entry name" value="Methyltr_RsmB-F"/>
    <property type="match status" value="1"/>
</dbReference>
<keyword evidence="15" id="KW-1185">Reference proteome</keyword>
<dbReference type="GO" id="GO:0000049">
    <property type="term" value="F:tRNA binding"/>
    <property type="evidence" value="ECO:0007669"/>
    <property type="project" value="UniProtKB-KW"/>
</dbReference>
<evidence type="ECO:0000256" key="3">
    <source>
        <dbReference type="ARBA" id="ARBA00012629"/>
    </source>
</evidence>
<evidence type="ECO:0000256" key="4">
    <source>
        <dbReference type="ARBA" id="ARBA00022555"/>
    </source>
</evidence>
<name>A0AAE1AQJ9_9GAST</name>
<evidence type="ECO:0000256" key="10">
    <source>
        <dbReference type="ARBA" id="ARBA00023242"/>
    </source>
</evidence>
<dbReference type="GO" id="GO:0005737">
    <property type="term" value="C:cytoplasm"/>
    <property type="evidence" value="ECO:0007669"/>
    <property type="project" value="TreeGrafter"/>
</dbReference>
<evidence type="ECO:0000313" key="15">
    <source>
        <dbReference type="Proteomes" id="UP001283361"/>
    </source>
</evidence>
<evidence type="ECO:0000313" key="14">
    <source>
        <dbReference type="EMBL" id="KAK3792129.1"/>
    </source>
</evidence>
<comment type="subcellular location">
    <subcellularLocation>
        <location evidence="1">Nucleus</location>
    </subcellularLocation>
</comment>
<dbReference type="InterPro" id="IPR018314">
    <property type="entry name" value="RsmB/NOL1/NOP2-like_CS"/>
</dbReference>
<dbReference type="Pfam" id="PF25376">
    <property type="entry name" value="Pre-PUA_NSUN2"/>
    <property type="match status" value="1"/>
</dbReference>
<dbReference type="PRINTS" id="PR02008">
    <property type="entry name" value="RCMTFAMILY"/>
</dbReference>
<evidence type="ECO:0000256" key="1">
    <source>
        <dbReference type="ARBA" id="ARBA00004123"/>
    </source>
</evidence>
<dbReference type="Gene3D" id="3.40.50.150">
    <property type="entry name" value="Vaccinia Virus protein VP39"/>
    <property type="match status" value="1"/>
</dbReference>
<evidence type="ECO:0000256" key="5">
    <source>
        <dbReference type="ARBA" id="ARBA00022603"/>
    </source>
</evidence>
<evidence type="ECO:0000256" key="7">
    <source>
        <dbReference type="ARBA" id="ARBA00022691"/>
    </source>
</evidence>
<feature type="region of interest" description="Disordered" evidence="12">
    <location>
        <begin position="395"/>
        <end position="452"/>
    </location>
</feature>
<evidence type="ECO:0000256" key="8">
    <source>
        <dbReference type="ARBA" id="ARBA00022694"/>
    </source>
</evidence>
<comment type="caution">
    <text evidence="11">Lacks conserved residue(s) required for the propagation of feature annotation.</text>
</comment>
<evidence type="ECO:0000256" key="11">
    <source>
        <dbReference type="PROSITE-ProRule" id="PRU01023"/>
    </source>
</evidence>
<feature type="domain" description="SAM-dependent MTase RsmB/NOP-type" evidence="13">
    <location>
        <begin position="26"/>
        <end position="391"/>
    </location>
</feature>
<comment type="caution">
    <text evidence="14">The sequence shown here is derived from an EMBL/GenBank/DDBJ whole genome shotgun (WGS) entry which is preliminary data.</text>
</comment>
<protein>
    <recommendedName>
        <fullName evidence="3">tRNA (cytosine(34)-C(5))-methyltransferase</fullName>
        <ecNumber evidence="3">2.1.1.203</ecNumber>
    </recommendedName>
</protein>
<dbReference type="PROSITE" id="PS01153">
    <property type="entry name" value="NOL1_NOP2_SUN"/>
    <property type="match status" value="1"/>
</dbReference>
<dbReference type="AlphaFoldDB" id="A0AAE1AQJ9"/>